<dbReference type="RefSeq" id="XP_066668934.1">
    <property type="nucleotide sequence ID" value="XM_066810011.1"/>
</dbReference>
<evidence type="ECO:0000313" key="3">
    <source>
        <dbReference type="Proteomes" id="UP001433268"/>
    </source>
</evidence>
<name>A0ABR1WPM7_9PEZI</name>
<proteinExistence type="predicted"/>
<organism evidence="2 3">
    <name type="scientific">Apiospora hydei</name>
    <dbReference type="NCBI Taxonomy" id="1337664"/>
    <lineage>
        <taxon>Eukaryota</taxon>
        <taxon>Fungi</taxon>
        <taxon>Dikarya</taxon>
        <taxon>Ascomycota</taxon>
        <taxon>Pezizomycotina</taxon>
        <taxon>Sordariomycetes</taxon>
        <taxon>Xylariomycetidae</taxon>
        <taxon>Amphisphaeriales</taxon>
        <taxon>Apiosporaceae</taxon>
        <taxon>Apiospora</taxon>
    </lineage>
</organism>
<sequence length="143" mass="15427">MRSSLLPRRRPLERICDACQQQRRELSSSTNRSIGLFSKPSPSPCTASASIPRRSQAPTASLISNRAFSCTRNAQGAEAASRKPAEPESSQQEEQQQQPSSSASIKQAVVPPTHYELFPETFPQGPRPTAPSSSTSPPCAASF</sequence>
<protein>
    <submittedName>
        <fullName evidence="2">Co-chaperone Hsc20</fullName>
    </submittedName>
</protein>
<reference evidence="2 3" key="1">
    <citation type="submission" date="2023-01" db="EMBL/GenBank/DDBJ databases">
        <title>Analysis of 21 Apiospora genomes using comparative genomics revels a genus with tremendous synthesis potential of carbohydrate active enzymes and secondary metabolites.</title>
        <authorList>
            <person name="Sorensen T."/>
        </authorList>
    </citation>
    <scope>NUCLEOTIDE SEQUENCE [LARGE SCALE GENOMIC DNA]</scope>
    <source>
        <strain evidence="2 3">CBS 114990</strain>
    </source>
</reference>
<accession>A0ABR1WPM7</accession>
<evidence type="ECO:0000313" key="2">
    <source>
        <dbReference type="EMBL" id="KAK8084425.1"/>
    </source>
</evidence>
<dbReference type="GeneID" id="92043071"/>
<evidence type="ECO:0000256" key="1">
    <source>
        <dbReference type="SAM" id="MobiDB-lite"/>
    </source>
</evidence>
<comment type="caution">
    <text evidence="2">The sequence shown here is derived from an EMBL/GenBank/DDBJ whole genome shotgun (WGS) entry which is preliminary data.</text>
</comment>
<dbReference type="Proteomes" id="UP001433268">
    <property type="component" value="Unassembled WGS sequence"/>
</dbReference>
<feature type="compositionally biased region" description="Polar residues" evidence="1">
    <location>
        <begin position="56"/>
        <end position="74"/>
    </location>
</feature>
<gene>
    <name evidence="2" type="ORF">PG997_005696</name>
</gene>
<keyword evidence="3" id="KW-1185">Reference proteome</keyword>
<feature type="compositionally biased region" description="Low complexity" evidence="1">
    <location>
        <begin position="130"/>
        <end position="143"/>
    </location>
</feature>
<dbReference type="EMBL" id="JAQQWN010000005">
    <property type="protein sequence ID" value="KAK8084425.1"/>
    <property type="molecule type" value="Genomic_DNA"/>
</dbReference>
<feature type="region of interest" description="Disordered" evidence="1">
    <location>
        <begin position="19"/>
        <end position="143"/>
    </location>
</feature>
<feature type="compositionally biased region" description="Low complexity" evidence="1">
    <location>
        <begin position="87"/>
        <end position="104"/>
    </location>
</feature>